<proteinExistence type="predicted"/>
<dbReference type="InterPro" id="IPR025591">
    <property type="entry name" value="RloB"/>
</dbReference>
<dbReference type="EMBL" id="CP036433">
    <property type="protein sequence ID" value="QDU97818.1"/>
    <property type="molecule type" value="Genomic_DNA"/>
</dbReference>
<sequence>MGRRDKPRRPARPIPFKDPKPRILVLSEGEVTEVQYLNGFAEACENPRVDVETIPAAGVPRTIVKECKRRKREAEDEARRKEDDNLRYDEVWAVFDIDEHPHIPDAMQMAEANDIRLAISSPCIELWLYLHLRSQPGPQDRHQMLAKMKECIAGYDKTVNYADYAKGYEDAKRRAAQLEKTPPAKNDPVPNPSTGVWRLTESIQQGS</sequence>
<evidence type="ECO:0000256" key="2">
    <source>
        <dbReference type="SAM" id="MobiDB-lite"/>
    </source>
</evidence>
<keyword evidence="4" id="KW-1185">Reference proteome</keyword>
<feature type="region of interest" description="Disordered" evidence="2">
    <location>
        <begin position="174"/>
        <end position="207"/>
    </location>
</feature>
<keyword evidence="1" id="KW-0175">Coiled coil</keyword>
<feature type="coiled-coil region" evidence="1">
    <location>
        <begin position="64"/>
        <end position="91"/>
    </location>
</feature>
<dbReference type="Pfam" id="PF13707">
    <property type="entry name" value="RloB"/>
    <property type="match status" value="1"/>
</dbReference>
<protein>
    <recommendedName>
        <fullName evidence="5">RloB-like protein</fullName>
    </recommendedName>
</protein>
<reference evidence="3 4" key="1">
    <citation type="submission" date="2019-02" db="EMBL/GenBank/DDBJ databases">
        <title>Deep-cultivation of Planctomycetes and their phenomic and genomic characterization uncovers novel biology.</title>
        <authorList>
            <person name="Wiegand S."/>
            <person name="Jogler M."/>
            <person name="Boedeker C."/>
            <person name="Pinto D."/>
            <person name="Vollmers J."/>
            <person name="Rivas-Marin E."/>
            <person name="Kohn T."/>
            <person name="Peeters S.H."/>
            <person name="Heuer A."/>
            <person name="Rast P."/>
            <person name="Oberbeckmann S."/>
            <person name="Bunk B."/>
            <person name="Jeske O."/>
            <person name="Meyerdierks A."/>
            <person name="Storesund J.E."/>
            <person name="Kallscheuer N."/>
            <person name="Luecker S."/>
            <person name="Lage O.M."/>
            <person name="Pohl T."/>
            <person name="Merkel B.J."/>
            <person name="Hornburger P."/>
            <person name="Mueller R.-W."/>
            <person name="Bruemmer F."/>
            <person name="Labrenz M."/>
            <person name="Spormann A.M."/>
            <person name="Op den Camp H."/>
            <person name="Overmann J."/>
            <person name="Amann R."/>
            <person name="Jetten M.S.M."/>
            <person name="Mascher T."/>
            <person name="Medema M.H."/>
            <person name="Devos D.P."/>
            <person name="Kaster A.-K."/>
            <person name="Ovreas L."/>
            <person name="Rohde M."/>
            <person name="Galperin M.Y."/>
            <person name="Jogler C."/>
        </authorList>
    </citation>
    <scope>NUCLEOTIDE SEQUENCE [LARGE SCALE GENOMIC DNA]</scope>
    <source>
        <strain evidence="3 4">Pla85_3_4</strain>
    </source>
</reference>
<dbReference type="OrthoDB" id="9796523at2"/>
<dbReference type="Proteomes" id="UP000317648">
    <property type="component" value="Chromosome"/>
</dbReference>
<organism evidence="3 4">
    <name type="scientific">Lignipirellula cremea</name>
    <dbReference type="NCBI Taxonomy" id="2528010"/>
    <lineage>
        <taxon>Bacteria</taxon>
        <taxon>Pseudomonadati</taxon>
        <taxon>Planctomycetota</taxon>
        <taxon>Planctomycetia</taxon>
        <taxon>Pirellulales</taxon>
        <taxon>Pirellulaceae</taxon>
        <taxon>Lignipirellula</taxon>
    </lineage>
</organism>
<gene>
    <name evidence="3" type="ORF">Pla8534_56750</name>
</gene>
<evidence type="ECO:0000313" key="4">
    <source>
        <dbReference type="Proteomes" id="UP000317648"/>
    </source>
</evidence>
<evidence type="ECO:0000256" key="1">
    <source>
        <dbReference type="SAM" id="Coils"/>
    </source>
</evidence>
<evidence type="ECO:0000313" key="3">
    <source>
        <dbReference type="EMBL" id="QDU97818.1"/>
    </source>
</evidence>
<dbReference type="RefSeq" id="WP_145056572.1">
    <property type="nucleotide sequence ID" value="NZ_CP036433.1"/>
</dbReference>
<name>A0A518E150_9BACT</name>
<evidence type="ECO:0008006" key="5">
    <source>
        <dbReference type="Google" id="ProtNLM"/>
    </source>
</evidence>
<dbReference type="KEGG" id="lcre:Pla8534_56750"/>
<accession>A0A518E150</accession>
<dbReference type="AlphaFoldDB" id="A0A518E150"/>